<sequence>QNLLQTSFSITNESFQNPDSAELEVDDTSQNLLQIINSNISTSSNVTLNEAKTCFPSENIEKQYFSSHQDDHQEDDNQDDVFSYYSGLQHFEKSSDQDNFQGSDDVFSDCSGQENYDESDDLSEEDFVGENNVTDFIFEKPMSQLSGIFENTFSPYFTNFTEMSFFTWVTKHSISTAAYQELVTIILHSQFNSLEMPRNIRTLKQYRLRLPTLPIRQHKVRINIHKSPSTSLSSKIAYTLSIIDYIKQVLKNPKLFSKMYFGPGIEGEDRMEFWHRRIWSESPLLSDDTLKATFPGQATVIYRTGSFISYVDQQNHLQVSFLRAFVQVNDTLRVKVQQLLKYSMIPAHLRSAERCLKSKCGCLWLVDERFVTMSTTRIRSHVKIWFMDQPEPKKYEYFVDEIIYQHNRSWMIHPIHYRHRHPNETMSLPPIPSNLRCLRIFIDLYHDDFGTFRNVYHSLGGVYVQFGNMPFHLRKLLKNYFPIGFVPFGASFSDFIEPFIADMQTLQNGIRMTLYNGEEVYIRGGLGVVTADLPQGNDLSEVKRHSSNRGYRSCEAETQELTNYNYDIIRHARYHHITNMQFSEIESQKSLINKIKVAKKYGLCLERNILDRLYYDRHQQCPQDIYHAMARKIKRLTECTLVLFNDKGNDAFLKIWKSIKLPKFWSKLPNPITHQRSFMMSDLFHLAMLMPFILSRFLTIQHIKENMLTDLLNTTECSCQDQSFVITFSKDDYFENLSKALKKEYNYLIKVFPEEFLYLPNLHVNTHLVANAKNYRTLVNTACSVKRYNTLQALRFWLDGGQDECVPDSGCYTNRSLLEPLLSEWFITKSPDLIIESESEDNETNEDNDNSLTEHEKTGFHVKVKVGDIVELKEISDLDNNSFALVKAIITHHANNGQVYAFFIFDWFEDLKKTHPILECEQFRLQHTNNHQWRRIFTISMVEHQQRYHFLHDCKQTCDSAQHDQNNRNYLHNDFYFKTI</sequence>
<evidence type="ECO:0000313" key="2">
    <source>
        <dbReference type="Proteomes" id="UP000789920"/>
    </source>
</evidence>
<name>A0ACA9KPQ5_9GLOM</name>
<keyword evidence="2" id="KW-1185">Reference proteome</keyword>
<feature type="non-terminal residue" evidence="1">
    <location>
        <position position="1"/>
    </location>
</feature>
<dbReference type="EMBL" id="CAJVQC010001036">
    <property type="protein sequence ID" value="CAG8486092.1"/>
    <property type="molecule type" value="Genomic_DNA"/>
</dbReference>
<comment type="caution">
    <text evidence="1">The sequence shown here is derived from an EMBL/GenBank/DDBJ whole genome shotgun (WGS) entry which is preliminary data.</text>
</comment>
<evidence type="ECO:0000313" key="1">
    <source>
        <dbReference type="EMBL" id="CAG8486092.1"/>
    </source>
</evidence>
<accession>A0ACA9KPQ5</accession>
<reference evidence="1" key="1">
    <citation type="submission" date="2021-06" db="EMBL/GenBank/DDBJ databases">
        <authorList>
            <person name="Kallberg Y."/>
            <person name="Tangrot J."/>
            <person name="Rosling A."/>
        </authorList>
    </citation>
    <scope>NUCLEOTIDE SEQUENCE</scope>
    <source>
        <strain evidence="1">MA461A</strain>
    </source>
</reference>
<gene>
    <name evidence="1" type="ORF">RPERSI_LOCUS1189</name>
</gene>
<proteinExistence type="predicted"/>
<organism evidence="1 2">
    <name type="scientific">Racocetra persica</name>
    <dbReference type="NCBI Taxonomy" id="160502"/>
    <lineage>
        <taxon>Eukaryota</taxon>
        <taxon>Fungi</taxon>
        <taxon>Fungi incertae sedis</taxon>
        <taxon>Mucoromycota</taxon>
        <taxon>Glomeromycotina</taxon>
        <taxon>Glomeromycetes</taxon>
        <taxon>Diversisporales</taxon>
        <taxon>Gigasporaceae</taxon>
        <taxon>Racocetra</taxon>
    </lineage>
</organism>
<dbReference type="Proteomes" id="UP000789920">
    <property type="component" value="Unassembled WGS sequence"/>
</dbReference>
<protein>
    <submittedName>
        <fullName evidence="1">23367_t:CDS:1</fullName>
    </submittedName>
</protein>